<proteinExistence type="predicted"/>
<sequence>MQSGSGIRVELSQSGSGMWAELSVEGPWSDWGAVTGPMGQAHLTENVLQPPLYVLGGQRGLGGTREGRSNIGSKEALAGALADAIRLRNVGGAVDIRVRNVGGAVTIRLRNVGRTVAIRLWIVARGGT</sequence>
<accession>A0AAV7W9Z7</accession>
<reference evidence="1" key="1">
    <citation type="journal article" date="2022" name="bioRxiv">
        <title>Sequencing and chromosome-scale assembly of the giantPleurodeles waltlgenome.</title>
        <authorList>
            <person name="Brown T."/>
            <person name="Elewa A."/>
            <person name="Iarovenko S."/>
            <person name="Subramanian E."/>
            <person name="Araus A.J."/>
            <person name="Petzold A."/>
            <person name="Susuki M."/>
            <person name="Suzuki K.-i.T."/>
            <person name="Hayashi T."/>
            <person name="Toyoda A."/>
            <person name="Oliveira C."/>
            <person name="Osipova E."/>
            <person name="Leigh N.D."/>
            <person name="Simon A."/>
            <person name="Yun M.H."/>
        </authorList>
    </citation>
    <scope>NUCLEOTIDE SEQUENCE</scope>
    <source>
        <strain evidence="1">20211129_DDA</strain>
        <tissue evidence="1">Liver</tissue>
    </source>
</reference>
<protein>
    <submittedName>
        <fullName evidence="1">Uncharacterized protein</fullName>
    </submittedName>
</protein>
<evidence type="ECO:0000313" key="1">
    <source>
        <dbReference type="EMBL" id="KAJ1210859.1"/>
    </source>
</evidence>
<comment type="caution">
    <text evidence="1">The sequence shown here is derived from an EMBL/GenBank/DDBJ whole genome shotgun (WGS) entry which is preliminary data.</text>
</comment>
<evidence type="ECO:0000313" key="2">
    <source>
        <dbReference type="Proteomes" id="UP001066276"/>
    </source>
</evidence>
<dbReference type="Proteomes" id="UP001066276">
    <property type="component" value="Chromosome 1_2"/>
</dbReference>
<name>A0AAV7W9Z7_PLEWA</name>
<dbReference type="EMBL" id="JANPWB010000002">
    <property type="protein sequence ID" value="KAJ1210859.1"/>
    <property type="molecule type" value="Genomic_DNA"/>
</dbReference>
<gene>
    <name evidence="1" type="ORF">NDU88_006221</name>
</gene>
<keyword evidence="2" id="KW-1185">Reference proteome</keyword>
<dbReference type="AlphaFoldDB" id="A0AAV7W9Z7"/>
<organism evidence="1 2">
    <name type="scientific">Pleurodeles waltl</name>
    <name type="common">Iberian ribbed newt</name>
    <dbReference type="NCBI Taxonomy" id="8319"/>
    <lineage>
        <taxon>Eukaryota</taxon>
        <taxon>Metazoa</taxon>
        <taxon>Chordata</taxon>
        <taxon>Craniata</taxon>
        <taxon>Vertebrata</taxon>
        <taxon>Euteleostomi</taxon>
        <taxon>Amphibia</taxon>
        <taxon>Batrachia</taxon>
        <taxon>Caudata</taxon>
        <taxon>Salamandroidea</taxon>
        <taxon>Salamandridae</taxon>
        <taxon>Pleurodelinae</taxon>
        <taxon>Pleurodeles</taxon>
    </lineage>
</organism>